<evidence type="ECO:0000313" key="2">
    <source>
        <dbReference type="EMBL" id="PSS09273.1"/>
    </source>
</evidence>
<dbReference type="AlphaFoldDB" id="A0A2T3ASF5"/>
<feature type="compositionally biased region" description="Acidic residues" evidence="1">
    <location>
        <begin position="77"/>
        <end position="99"/>
    </location>
</feature>
<evidence type="ECO:0000313" key="3">
    <source>
        <dbReference type="Proteomes" id="UP000241818"/>
    </source>
</evidence>
<feature type="compositionally biased region" description="Basic and acidic residues" evidence="1">
    <location>
        <begin position="1"/>
        <end position="25"/>
    </location>
</feature>
<proteinExistence type="predicted"/>
<feature type="compositionally biased region" description="Basic and acidic residues" evidence="1">
    <location>
        <begin position="155"/>
        <end position="164"/>
    </location>
</feature>
<feature type="region of interest" description="Disordered" evidence="1">
    <location>
        <begin position="1"/>
        <end position="198"/>
    </location>
</feature>
<name>A0A2T3ASF5_AMORE</name>
<feature type="compositionally biased region" description="Basic and acidic residues" evidence="1">
    <location>
        <begin position="57"/>
        <end position="76"/>
    </location>
</feature>
<sequence>MEDVQNHETESVDRRDDHDLDEDHAVTTNSFDRAESVDLDTPLKVDRMPSAGSESDGADKDKSESIRSNGNERLDGNEDSDLDEDHDLDEDPEDHDLEEDHPITANGFDDTESMDLDAPQRDDYPESDIAADDEMDDAQDYENKSVDTDEVDGTTPKHHDRESVDLDTPLPGGRMATTSPKLEVTTEDEMVNTQGSTG</sequence>
<gene>
    <name evidence="2" type="ORF">M430DRAFT_37278</name>
</gene>
<dbReference type="GeneID" id="36575174"/>
<accession>A0A2T3ASF5</accession>
<dbReference type="EMBL" id="KZ679017">
    <property type="protein sequence ID" value="PSS09273.1"/>
    <property type="molecule type" value="Genomic_DNA"/>
</dbReference>
<keyword evidence="3" id="KW-1185">Reference proteome</keyword>
<reference evidence="2 3" key="1">
    <citation type="journal article" date="2018" name="New Phytol.">
        <title>Comparative genomics and transcriptomics depict ericoid mycorrhizal fungi as versatile saprotrophs and plant mutualists.</title>
        <authorList>
            <person name="Martino E."/>
            <person name="Morin E."/>
            <person name="Grelet G.A."/>
            <person name="Kuo A."/>
            <person name="Kohler A."/>
            <person name="Daghino S."/>
            <person name="Barry K.W."/>
            <person name="Cichocki N."/>
            <person name="Clum A."/>
            <person name="Dockter R.B."/>
            <person name="Hainaut M."/>
            <person name="Kuo R.C."/>
            <person name="LaButti K."/>
            <person name="Lindahl B.D."/>
            <person name="Lindquist E.A."/>
            <person name="Lipzen A."/>
            <person name="Khouja H.R."/>
            <person name="Magnuson J."/>
            <person name="Murat C."/>
            <person name="Ohm R.A."/>
            <person name="Singer S.W."/>
            <person name="Spatafora J.W."/>
            <person name="Wang M."/>
            <person name="Veneault-Fourrey C."/>
            <person name="Henrissat B."/>
            <person name="Grigoriev I.V."/>
            <person name="Martin F.M."/>
            <person name="Perotto S."/>
        </authorList>
    </citation>
    <scope>NUCLEOTIDE SEQUENCE [LARGE SCALE GENOMIC DNA]</scope>
    <source>
        <strain evidence="2 3">ATCC 22711</strain>
    </source>
</reference>
<dbReference type="RefSeq" id="XP_024717571.1">
    <property type="nucleotide sequence ID" value="XM_024867093.1"/>
</dbReference>
<organism evidence="2 3">
    <name type="scientific">Amorphotheca resinae ATCC 22711</name>
    <dbReference type="NCBI Taxonomy" id="857342"/>
    <lineage>
        <taxon>Eukaryota</taxon>
        <taxon>Fungi</taxon>
        <taxon>Dikarya</taxon>
        <taxon>Ascomycota</taxon>
        <taxon>Pezizomycotina</taxon>
        <taxon>Leotiomycetes</taxon>
        <taxon>Helotiales</taxon>
        <taxon>Amorphothecaceae</taxon>
        <taxon>Amorphotheca</taxon>
    </lineage>
</organism>
<feature type="compositionally biased region" description="Basic and acidic residues" evidence="1">
    <location>
        <begin position="32"/>
        <end position="47"/>
    </location>
</feature>
<dbReference type="InParanoid" id="A0A2T3ASF5"/>
<evidence type="ECO:0000256" key="1">
    <source>
        <dbReference type="SAM" id="MobiDB-lite"/>
    </source>
</evidence>
<feature type="compositionally biased region" description="Acidic residues" evidence="1">
    <location>
        <begin position="125"/>
        <end position="140"/>
    </location>
</feature>
<protein>
    <submittedName>
        <fullName evidence="2">Uncharacterized protein</fullName>
    </submittedName>
</protein>
<dbReference type="Proteomes" id="UP000241818">
    <property type="component" value="Unassembled WGS sequence"/>
</dbReference>